<gene>
    <name evidence="1" type="ORF">FEE39_10310</name>
</gene>
<reference evidence="1 2" key="1">
    <citation type="submission" date="2019-06" db="EMBL/GenBank/DDBJ databases">
        <title>Whole genome sequencing of Lactobacillus johnsonii strain G2A.</title>
        <authorList>
            <person name="Conlan S."/>
            <person name="Thomas P.J."/>
            <person name="Mullikin J."/>
            <person name="Singer J."/>
            <person name="Weaver C."/>
            <person name="Segre J.A."/>
        </authorList>
    </citation>
    <scope>NUCLEOTIDE SEQUENCE [LARGE SCALE GENOMIC DNA]</scope>
    <source>
        <strain evidence="1 2">G2A</strain>
        <plasmid evidence="1 2">unnamed2</plasmid>
    </source>
</reference>
<name>A0A9X7T7T7_LACJH</name>
<evidence type="ECO:0000313" key="1">
    <source>
        <dbReference type="EMBL" id="QIA88626.1"/>
    </source>
</evidence>
<organism evidence="1 2">
    <name type="scientific">Lactobacillus johnsonii</name>
    <dbReference type="NCBI Taxonomy" id="33959"/>
    <lineage>
        <taxon>Bacteria</taxon>
        <taxon>Bacillati</taxon>
        <taxon>Bacillota</taxon>
        <taxon>Bacilli</taxon>
        <taxon>Lactobacillales</taxon>
        <taxon>Lactobacillaceae</taxon>
        <taxon>Lactobacillus</taxon>
    </lineage>
</organism>
<protein>
    <submittedName>
        <fullName evidence="1">Uncharacterized protein</fullName>
    </submittedName>
</protein>
<sequence length="106" mass="12635">MENIFVRNVDEKDLRSIDYKIEELKKSDPKGRWNRSKYIRMLIRDDARKELENYEKTQFEIMLKAVLDNQTDIYNTFNQILYLITNGQLPEAMNAMDKLANTGNNK</sequence>
<dbReference type="EMBL" id="CP040856">
    <property type="protein sequence ID" value="QIA88626.1"/>
    <property type="molecule type" value="Genomic_DNA"/>
</dbReference>
<keyword evidence="1" id="KW-0614">Plasmid</keyword>
<dbReference type="AlphaFoldDB" id="A0A9X7T7T7"/>
<geneLocation type="plasmid" evidence="1 2">
    <name>unnamed2</name>
</geneLocation>
<accession>A0A9X7T7T7</accession>
<dbReference type="RefSeq" id="WP_163588983.1">
    <property type="nucleotide sequence ID" value="NZ_CP040856.1"/>
</dbReference>
<dbReference type="Proteomes" id="UP000464749">
    <property type="component" value="Plasmid unnamed2"/>
</dbReference>
<evidence type="ECO:0000313" key="2">
    <source>
        <dbReference type="Proteomes" id="UP000464749"/>
    </source>
</evidence>
<proteinExistence type="predicted"/>